<dbReference type="AlphaFoldDB" id="A0A1Q9BPZ3"/>
<feature type="non-terminal residue" evidence="2">
    <location>
        <position position="363"/>
    </location>
</feature>
<organism evidence="2 3">
    <name type="scientific">Symbiodinium microadriaticum</name>
    <name type="common">Dinoflagellate</name>
    <name type="synonym">Zooxanthella microadriatica</name>
    <dbReference type="NCBI Taxonomy" id="2951"/>
    <lineage>
        <taxon>Eukaryota</taxon>
        <taxon>Sar</taxon>
        <taxon>Alveolata</taxon>
        <taxon>Dinophyceae</taxon>
        <taxon>Suessiales</taxon>
        <taxon>Symbiodiniaceae</taxon>
        <taxon>Symbiodinium</taxon>
    </lineage>
</organism>
<sequence length="363" mass="39544">MRCLEMKAGEGGAVKQLVSAEDSVKSPSEGSGTVASDACPVEYIKENLLSKGIEDLPPPRPKVTVSEELPEWCPSQVYLTCLIAELKVLWGRIQTREASGMLGTWDGGDEGTEDLMRFRVPDCIKPLRLCRSSDTCGSSYTLEGVDWPMSVNVTDTLQGLAEQHRVRCSMLDVQSDEVECQTRDFEADWAAEVQGMECELRELAEIEHKMVASLRGPFLRSVHVGADEESDEGSTPVHCGGDALEEGSKGAVPQSSDATILKSSEAAEDPPPLQTKIIAADQVRKESAKWIPAMTEEYESLVSKTGAVEEISDSDYRALIENREVSVELIPGKLVYVRKTSGRRKARIVGCGNFCVQSSGGPR</sequence>
<comment type="caution">
    <text evidence="2">The sequence shown here is derived from an EMBL/GenBank/DDBJ whole genome shotgun (WGS) entry which is preliminary data.</text>
</comment>
<evidence type="ECO:0000313" key="3">
    <source>
        <dbReference type="Proteomes" id="UP000186817"/>
    </source>
</evidence>
<gene>
    <name evidence="2" type="ORF">AK812_SmicGene48302</name>
</gene>
<evidence type="ECO:0000313" key="2">
    <source>
        <dbReference type="EMBL" id="OLP72078.1"/>
    </source>
</evidence>
<keyword evidence="3" id="KW-1185">Reference proteome</keyword>
<feature type="region of interest" description="Disordered" evidence="1">
    <location>
        <begin position="225"/>
        <end position="257"/>
    </location>
</feature>
<dbReference type="EMBL" id="LSRX01007550">
    <property type="protein sequence ID" value="OLP72078.1"/>
    <property type="molecule type" value="Genomic_DNA"/>
</dbReference>
<name>A0A1Q9BPZ3_SYMMI</name>
<reference evidence="2 3" key="1">
    <citation type="submission" date="2016-02" db="EMBL/GenBank/DDBJ databases">
        <title>Genome analysis of coral dinoflagellate symbionts highlights evolutionary adaptations to a symbiotic lifestyle.</title>
        <authorList>
            <person name="Aranda M."/>
            <person name="Li Y."/>
            <person name="Liew Y.J."/>
            <person name="Baumgarten S."/>
            <person name="Simakov O."/>
            <person name="Wilson M."/>
            <person name="Piel J."/>
            <person name="Ashoor H."/>
            <person name="Bougouffa S."/>
            <person name="Bajic V.B."/>
            <person name="Ryu T."/>
            <person name="Ravasi T."/>
            <person name="Bayer T."/>
            <person name="Micklem G."/>
            <person name="Kim H."/>
            <person name="Bhak J."/>
            <person name="Lajeunesse T.C."/>
            <person name="Voolstra C.R."/>
        </authorList>
    </citation>
    <scope>NUCLEOTIDE SEQUENCE [LARGE SCALE GENOMIC DNA]</scope>
    <source>
        <strain evidence="2 3">CCMP2467</strain>
    </source>
</reference>
<dbReference type="OrthoDB" id="408995at2759"/>
<protein>
    <submittedName>
        <fullName evidence="2">Uncharacterized protein</fullName>
    </submittedName>
</protein>
<evidence type="ECO:0000256" key="1">
    <source>
        <dbReference type="SAM" id="MobiDB-lite"/>
    </source>
</evidence>
<accession>A0A1Q9BPZ3</accession>
<dbReference type="Proteomes" id="UP000186817">
    <property type="component" value="Unassembled WGS sequence"/>
</dbReference>
<proteinExistence type="predicted"/>